<dbReference type="Proteomes" id="UP000007241">
    <property type="component" value="Unassembled WGS sequence"/>
</dbReference>
<keyword evidence="4" id="KW-0732">Signal</keyword>
<dbReference type="InterPro" id="IPR001680">
    <property type="entry name" value="WD40_rpt"/>
</dbReference>
<dbReference type="SUPFAM" id="SSF50978">
    <property type="entry name" value="WD40 repeat-like"/>
    <property type="match status" value="1"/>
</dbReference>
<dbReference type="InterPro" id="IPR019775">
    <property type="entry name" value="WD40_repeat_CS"/>
</dbReference>
<feature type="chain" id="PRO_5003314736" description="Anaphase-promoting complex subunit 4 WD40 domain-containing protein" evidence="4">
    <location>
        <begin position="19"/>
        <end position="303"/>
    </location>
</feature>
<protein>
    <recommendedName>
        <fullName evidence="7">Anaphase-promoting complex subunit 4 WD40 domain-containing protein</fullName>
    </recommendedName>
</protein>
<dbReference type="OMA" id="HRARIWS"/>
<dbReference type="GO" id="GO:0005634">
    <property type="term" value="C:nucleus"/>
    <property type="evidence" value="ECO:0000318"/>
    <property type="project" value="GO_Central"/>
</dbReference>
<dbReference type="OrthoDB" id="10265838at2759"/>
<evidence type="ECO:0000256" key="4">
    <source>
        <dbReference type="SAM" id="SignalP"/>
    </source>
</evidence>
<name>F4NZY9_BATDJ</name>
<dbReference type="STRING" id="684364.F4NZY9"/>
<dbReference type="InterPro" id="IPR015943">
    <property type="entry name" value="WD40/YVTN_repeat-like_dom_sf"/>
</dbReference>
<dbReference type="PRINTS" id="PR00320">
    <property type="entry name" value="GPROTEINBRPT"/>
</dbReference>
<evidence type="ECO:0000256" key="3">
    <source>
        <dbReference type="PROSITE-ProRule" id="PRU00221"/>
    </source>
</evidence>
<dbReference type="EMBL" id="GL882882">
    <property type="protein sequence ID" value="EGF81171.1"/>
    <property type="molecule type" value="Genomic_DNA"/>
</dbReference>
<evidence type="ECO:0000256" key="2">
    <source>
        <dbReference type="ARBA" id="ARBA00022737"/>
    </source>
</evidence>
<proteinExistence type="predicted"/>
<dbReference type="SMART" id="SM00320">
    <property type="entry name" value="WD40"/>
    <property type="match status" value="4"/>
</dbReference>
<organism evidence="5 6">
    <name type="scientific">Batrachochytrium dendrobatidis (strain JAM81 / FGSC 10211)</name>
    <name type="common">Frog chytrid fungus</name>
    <dbReference type="NCBI Taxonomy" id="684364"/>
    <lineage>
        <taxon>Eukaryota</taxon>
        <taxon>Fungi</taxon>
        <taxon>Fungi incertae sedis</taxon>
        <taxon>Chytridiomycota</taxon>
        <taxon>Chytridiomycota incertae sedis</taxon>
        <taxon>Chytridiomycetes</taxon>
        <taxon>Rhizophydiales</taxon>
        <taxon>Rhizophydiales incertae sedis</taxon>
        <taxon>Batrachochytrium</taxon>
    </lineage>
</organism>
<feature type="repeat" description="WD" evidence="3">
    <location>
        <begin position="202"/>
        <end position="236"/>
    </location>
</feature>
<dbReference type="PROSITE" id="PS50294">
    <property type="entry name" value="WD_REPEATS_REGION"/>
    <property type="match status" value="3"/>
</dbReference>
<dbReference type="RefSeq" id="XP_006677807.1">
    <property type="nucleotide sequence ID" value="XM_006677744.1"/>
</dbReference>
<dbReference type="PANTHER" id="PTHR22847">
    <property type="entry name" value="WD40 REPEAT PROTEIN"/>
    <property type="match status" value="1"/>
</dbReference>
<evidence type="ECO:0000313" key="6">
    <source>
        <dbReference type="Proteomes" id="UP000007241"/>
    </source>
</evidence>
<dbReference type="PANTHER" id="PTHR22847:SF637">
    <property type="entry name" value="WD REPEAT DOMAIN 5B"/>
    <property type="match status" value="1"/>
</dbReference>
<dbReference type="Pfam" id="PF00400">
    <property type="entry name" value="WD40"/>
    <property type="match status" value="4"/>
</dbReference>
<keyword evidence="6" id="KW-1185">Reference proteome</keyword>
<dbReference type="Gene3D" id="2.130.10.10">
    <property type="entry name" value="YVTN repeat-like/Quinoprotein amine dehydrogenase"/>
    <property type="match status" value="3"/>
</dbReference>
<feature type="signal peptide" evidence="4">
    <location>
        <begin position="1"/>
        <end position="18"/>
    </location>
</feature>
<feature type="repeat" description="WD" evidence="3">
    <location>
        <begin position="149"/>
        <end position="190"/>
    </location>
</feature>
<dbReference type="InParanoid" id="F4NZY9"/>
<gene>
    <name evidence="5" type="ORF">BATDEDRAFT_19218</name>
</gene>
<dbReference type="InterPro" id="IPR036322">
    <property type="entry name" value="WD40_repeat_dom_sf"/>
</dbReference>
<feature type="repeat" description="WD" evidence="3">
    <location>
        <begin position="69"/>
        <end position="100"/>
    </location>
</feature>
<evidence type="ECO:0000256" key="1">
    <source>
        <dbReference type="ARBA" id="ARBA00022574"/>
    </source>
</evidence>
<dbReference type="InterPro" id="IPR020472">
    <property type="entry name" value="WD40_PAC1"/>
</dbReference>
<dbReference type="AlphaFoldDB" id="F4NZY9"/>
<reference evidence="5 6" key="1">
    <citation type="submission" date="2009-12" db="EMBL/GenBank/DDBJ databases">
        <title>The draft genome of Batrachochytrium dendrobatidis.</title>
        <authorList>
            <consortium name="US DOE Joint Genome Institute (JGI-PGF)"/>
            <person name="Kuo A."/>
            <person name="Salamov A."/>
            <person name="Schmutz J."/>
            <person name="Lucas S."/>
            <person name="Pitluck S."/>
            <person name="Rosenblum E."/>
            <person name="Stajich J."/>
            <person name="Eisen M."/>
            <person name="Grigoriev I.V."/>
        </authorList>
    </citation>
    <scope>NUCLEOTIDE SEQUENCE [LARGE SCALE GENOMIC DNA]</scope>
    <source>
        <strain evidence="6">JAM81 / FGSC 10211</strain>
    </source>
</reference>
<sequence length="303" mass="32627">MKFKISAWAICLAAKGRCIVTVPFDSDVPRVWDRKAKSNHNSSTHVSPVGNTSAGADFAISSPHFQHGLYGHTQRVCCIAGAADRPVVITGSWDWTARVWFLDTFNNDHSKHAHGHRKNSSLSQSGHAAPEFSTLSLKRSDSRYTVTVLKGHAGSVLAVALTPDGKIAITGGWDRLVRIWDTASGRCRQIVSGHTSWVTSWIHSVAISANGSTLISGSQDASVRIWDMKQGVQVRKLTGHLSPISYVAISSDGQMAISGGGVYENIKVWDIKSGECLQHIPGRVMSPQSLILVEGDVACGASF</sequence>
<feature type="repeat" description="WD" evidence="3">
    <location>
        <begin position="237"/>
        <end position="279"/>
    </location>
</feature>
<dbReference type="PROSITE" id="PS00678">
    <property type="entry name" value="WD_REPEATS_1"/>
    <property type="match status" value="2"/>
</dbReference>
<keyword evidence="1 3" id="KW-0853">WD repeat</keyword>
<dbReference type="HOGENOM" id="CLU_918224_0_0_1"/>
<accession>F4NZY9</accession>
<evidence type="ECO:0008006" key="7">
    <source>
        <dbReference type="Google" id="ProtNLM"/>
    </source>
</evidence>
<evidence type="ECO:0000313" key="5">
    <source>
        <dbReference type="EMBL" id="EGF81171.1"/>
    </source>
</evidence>
<dbReference type="PROSITE" id="PS50082">
    <property type="entry name" value="WD_REPEATS_2"/>
    <property type="match status" value="4"/>
</dbReference>
<dbReference type="GeneID" id="18237372"/>
<keyword evidence="2" id="KW-0677">Repeat</keyword>
<dbReference type="GO" id="GO:1990234">
    <property type="term" value="C:transferase complex"/>
    <property type="evidence" value="ECO:0007669"/>
    <property type="project" value="UniProtKB-ARBA"/>
</dbReference>